<protein>
    <submittedName>
        <fullName evidence="2">Uncharacterized protein</fullName>
    </submittedName>
</protein>
<feature type="region of interest" description="Disordered" evidence="1">
    <location>
        <begin position="324"/>
        <end position="343"/>
    </location>
</feature>
<organism evidence="2 3">
    <name type="scientific">Knufia fluminis</name>
    <dbReference type="NCBI Taxonomy" id="191047"/>
    <lineage>
        <taxon>Eukaryota</taxon>
        <taxon>Fungi</taxon>
        <taxon>Dikarya</taxon>
        <taxon>Ascomycota</taxon>
        <taxon>Pezizomycotina</taxon>
        <taxon>Eurotiomycetes</taxon>
        <taxon>Chaetothyriomycetidae</taxon>
        <taxon>Chaetothyriales</taxon>
        <taxon>Trichomeriaceae</taxon>
        <taxon>Knufia</taxon>
    </lineage>
</organism>
<reference evidence="2 3" key="1">
    <citation type="submission" date="2022-12" db="EMBL/GenBank/DDBJ databases">
        <title>Genomic features and morphological characterization of a novel Knufia sp. strain isolated from spacecraft assembly facility.</title>
        <authorList>
            <person name="Teixeira M."/>
            <person name="Chander A.M."/>
            <person name="Stajich J.E."/>
            <person name="Venkateswaran K."/>
        </authorList>
    </citation>
    <scope>NUCLEOTIDE SEQUENCE [LARGE SCALE GENOMIC DNA]</scope>
    <source>
        <strain evidence="2 3">FJI-L2-BK-P2</strain>
    </source>
</reference>
<name>A0AAN8EG22_9EURO</name>
<accession>A0AAN8EG22</accession>
<dbReference type="EMBL" id="JAKLMC020000043">
    <property type="protein sequence ID" value="KAK5948750.1"/>
    <property type="molecule type" value="Genomic_DNA"/>
</dbReference>
<feature type="region of interest" description="Disordered" evidence="1">
    <location>
        <begin position="372"/>
        <end position="396"/>
    </location>
</feature>
<evidence type="ECO:0000256" key="1">
    <source>
        <dbReference type="SAM" id="MobiDB-lite"/>
    </source>
</evidence>
<dbReference type="AlphaFoldDB" id="A0AAN8EG22"/>
<keyword evidence="3" id="KW-1185">Reference proteome</keyword>
<proteinExistence type="predicted"/>
<evidence type="ECO:0000313" key="2">
    <source>
        <dbReference type="EMBL" id="KAK5948750.1"/>
    </source>
</evidence>
<dbReference type="Gene3D" id="3.40.50.2300">
    <property type="match status" value="1"/>
</dbReference>
<evidence type="ECO:0000313" key="3">
    <source>
        <dbReference type="Proteomes" id="UP001316803"/>
    </source>
</evidence>
<comment type="caution">
    <text evidence="2">The sequence shown here is derived from an EMBL/GenBank/DDBJ whole genome shotgun (WGS) entry which is preliminary data.</text>
</comment>
<dbReference type="Proteomes" id="UP001316803">
    <property type="component" value="Unassembled WGS sequence"/>
</dbReference>
<gene>
    <name evidence="2" type="ORF">OHC33_010173</name>
</gene>
<sequence>MAFGVGIGDLVLILQGCMKLYNKINDAGEVIDDVQDRLQEILGWIKPIQAHLHDKYGPARNYAEAPTIQAIVDKMKVEATSIREIFQRFREADRDDDIWGFARRIRFAVGSSTKELENLITTIERRADNLDRQVRLMDSKHLQKQVRQAQKPLRGTCKRRNVKILFVDPANVGRSMVAQGYAQLVREATTRLKKPWFIVAIHSAGIHVRNTGPNGLAELQDELKLPSVEADQAPRAVAQSALFENKYFNYDYKTTIAERLSKQRSRGLSRTTFKDYDYIFVFRFKDNIALQKLKAKTKKAYGAQFVSKDKGKIVMLGEYRNQNSCEISGPKTPKGSTGPSREDWDKCMGMIKTGFKGWLKDELDWEEPWIHAAKTKQAPAPTAPSSPSPRVIERAP</sequence>